<sequence>MEPNRCLSFVVVNMTDTDVDVDVDVVLLRATSAGKLSGVNIEPNRPPNQRLRACDDVNTLSANQIPSRKNTEMRGVKTKKTHVEQPWTRSHRTKDKANDMKTCQKFDIKFPFHNSLLSSSYRLALDRNLKFLQRSVGSRVVDVVL</sequence>
<evidence type="ECO:0000313" key="1">
    <source>
        <dbReference type="EMBL" id="UPK92650.1"/>
    </source>
</evidence>
<dbReference type="Proteomes" id="UP000830768">
    <property type="component" value="Chromosome 3"/>
</dbReference>
<keyword evidence="2" id="KW-1185">Reference proteome</keyword>
<protein>
    <submittedName>
        <fullName evidence="1">Uncharacterized protein</fullName>
    </submittedName>
</protein>
<reference evidence="1" key="1">
    <citation type="submission" date="2021-11" db="EMBL/GenBank/DDBJ databases">
        <title>Fusarium solani-melongenae Genome sequencing and assembly.</title>
        <authorList>
            <person name="Xie S."/>
            <person name="Huang L."/>
            <person name="Zhang X."/>
        </authorList>
    </citation>
    <scope>NUCLEOTIDE SEQUENCE</scope>
    <source>
        <strain evidence="1">CRI 24-3</strain>
    </source>
</reference>
<evidence type="ECO:0000313" key="2">
    <source>
        <dbReference type="Proteomes" id="UP000830768"/>
    </source>
</evidence>
<dbReference type="EMBL" id="CP090032">
    <property type="protein sequence ID" value="UPK92650.1"/>
    <property type="molecule type" value="Genomic_DNA"/>
</dbReference>
<name>A0ACD3YUT8_FUSSC</name>
<organism evidence="1 2">
    <name type="scientific">Fusarium solani subsp. cucurbitae</name>
    <name type="common">Neocosmosporum cucurbitae</name>
    <dbReference type="NCBI Taxonomy" id="2747967"/>
    <lineage>
        <taxon>Eukaryota</taxon>
        <taxon>Fungi</taxon>
        <taxon>Dikarya</taxon>
        <taxon>Ascomycota</taxon>
        <taxon>Pezizomycotina</taxon>
        <taxon>Sordariomycetes</taxon>
        <taxon>Hypocreomycetidae</taxon>
        <taxon>Hypocreales</taxon>
        <taxon>Nectriaceae</taxon>
        <taxon>Fusarium</taxon>
        <taxon>Fusarium solani species complex</taxon>
    </lineage>
</organism>
<accession>A0ACD3YUT8</accession>
<gene>
    <name evidence="1" type="ORF">LCI18_003585</name>
</gene>
<proteinExistence type="predicted"/>